<name>A0A453RDK7_AEGTS</name>
<reference evidence="1" key="4">
    <citation type="submission" date="2019-03" db="UniProtKB">
        <authorList>
            <consortium name="EnsemblPlants"/>
        </authorList>
    </citation>
    <scope>IDENTIFICATION</scope>
</reference>
<proteinExistence type="predicted"/>
<evidence type="ECO:0008006" key="3">
    <source>
        <dbReference type="Google" id="ProtNLM"/>
    </source>
</evidence>
<dbReference type="Proteomes" id="UP000015105">
    <property type="component" value="Chromosome 7D"/>
</dbReference>
<keyword evidence="2" id="KW-1185">Reference proteome</keyword>
<dbReference type="PANTHER" id="PTHR46235">
    <property type="entry name" value="PHD FINGER-CONTAINING PROTEIN DDB_G0268158"/>
    <property type="match status" value="1"/>
</dbReference>
<reference evidence="1" key="5">
    <citation type="journal article" date="2021" name="G3 (Bethesda)">
        <title>Aegilops tauschii genome assembly Aet v5.0 features greater sequence contiguity and improved annotation.</title>
        <authorList>
            <person name="Wang L."/>
            <person name="Zhu T."/>
            <person name="Rodriguez J.C."/>
            <person name="Deal K.R."/>
            <person name="Dubcovsky J."/>
            <person name="McGuire P.E."/>
            <person name="Lux T."/>
            <person name="Spannagl M."/>
            <person name="Mayer K.F.X."/>
            <person name="Baldrich P."/>
            <person name="Meyers B.C."/>
            <person name="Huo N."/>
            <person name="Gu Y.Q."/>
            <person name="Zhou H."/>
            <person name="Devos K.M."/>
            <person name="Bennetzen J.L."/>
            <person name="Unver T."/>
            <person name="Budak H."/>
            <person name="Gulick P.J."/>
            <person name="Galiba G."/>
            <person name="Kalapos B."/>
            <person name="Nelson D.R."/>
            <person name="Li P."/>
            <person name="You F.M."/>
            <person name="Luo M.C."/>
            <person name="Dvorak J."/>
        </authorList>
    </citation>
    <scope>NUCLEOTIDE SEQUENCE [LARGE SCALE GENOMIC DNA]</scope>
    <source>
        <strain evidence="1">cv. AL8/78</strain>
    </source>
</reference>
<dbReference type="Gramene" id="AET7Gv20545300.20">
    <property type="protein sequence ID" value="AET7Gv20545300.20"/>
    <property type="gene ID" value="AET7Gv20545300"/>
</dbReference>
<organism evidence="1 2">
    <name type="scientific">Aegilops tauschii subsp. strangulata</name>
    <name type="common">Goatgrass</name>
    <dbReference type="NCBI Taxonomy" id="200361"/>
    <lineage>
        <taxon>Eukaryota</taxon>
        <taxon>Viridiplantae</taxon>
        <taxon>Streptophyta</taxon>
        <taxon>Embryophyta</taxon>
        <taxon>Tracheophyta</taxon>
        <taxon>Spermatophyta</taxon>
        <taxon>Magnoliopsida</taxon>
        <taxon>Liliopsida</taxon>
        <taxon>Poales</taxon>
        <taxon>Poaceae</taxon>
        <taxon>BOP clade</taxon>
        <taxon>Pooideae</taxon>
        <taxon>Triticodae</taxon>
        <taxon>Triticeae</taxon>
        <taxon>Triticinae</taxon>
        <taxon>Aegilops</taxon>
    </lineage>
</organism>
<dbReference type="AlphaFoldDB" id="A0A453RDK7"/>
<accession>A0A453RDK7</accession>
<reference evidence="2" key="1">
    <citation type="journal article" date="2014" name="Science">
        <title>Ancient hybridizations among the ancestral genomes of bread wheat.</title>
        <authorList>
            <consortium name="International Wheat Genome Sequencing Consortium,"/>
            <person name="Marcussen T."/>
            <person name="Sandve S.R."/>
            <person name="Heier L."/>
            <person name="Spannagl M."/>
            <person name="Pfeifer M."/>
            <person name="Jakobsen K.S."/>
            <person name="Wulff B.B."/>
            <person name="Steuernagel B."/>
            <person name="Mayer K.F."/>
            <person name="Olsen O.A."/>
        </authorList>
    </citation>
    <scope>NUCLEOTIDE SEQUENCE [LARGE SCALE GENOMIC DNA]</scope>
    <source>
        <strain evidence="2">cv. AL8/78</strain>
    </source>
</reference>
<dbReference type="PANTHER" id="PTHR46235:SF7">
    <property type="entry name" value="ZINC FINGER PHD-TYPE DOMAIN-CONTAINING PROTEIN"/>
    <property type="match status" value="1"/>
</dbReference>
<sequence>MWLAGCRRCPRSYHLDCLPREICFKYGNGGIRAWFLSERNLSKRLIIYCTDHEIDPAMGTPCRDHIKFPALLENKGHGSTESTKFQHSERKPLCRILMMVLRTLKILPNQLIPYKCYLLCPIVPKR</sequence>
<reference evidence="1" key="3">
    <citation type="journal article" date="2017" name="Nature">
        <title>Genome sequence of the progenitor of the wheat D genome Aegilops tauschii.</title>
        <authorList>
            <person name="Luo M.C."/>
            <person name="Gu Y.Q."/>
            <person name="Puiu D."/>
            <person name="Wang H."/>
            <person name="Twardziok S.O."/>
            <person name="Deal K.R."/>
            <person name="Huo N."/>
            <person name="Zhu T."/>
            <person name="Wang L."/>
            <person name="Wang Y."/>
            <person name="McGuire P.E."/>
            <person name="Liu S."/>
            <person name="Long H."/>
            <person name="Ramasamy R.K."/>
            <person name="Rodriguez J.C."/>
            <person name="Van S.L."/>
            <person name="Yuan L."/>
            <person name="Wang Z."/>
            <person name="Xia Z."/>
            <person name="Xiao L."/>
            <person name="Anderson O.D."/>
            <person name="Ouyang S."/>
            <person name="Liang Y."/>
            <person name="Zimin A.V."/>
            <person name="Pertea G."/>
            <person name="Qi P."/>
            <person name="Bennetzen J.L."/>
            <person name="Dai X."/>
            <person name="Dawson M.W."/>
            <person name="Muller H.G."/>
            <person name="Kugler K."/>
            <person name="Rivarola-Duarte L."/>
            <person name="Spannagl M."/>
            <person name="Mayer K.F.X."/>
            <person name="Lu F.H."/>
            <person name="Bevan M.W."/>
            <person name="Leroy P."/>
            <person name="Li P."/>
            <person name="You F.M."/>
            <person name="Sun Q."/>
            <person name="Liu Z."/>
            <person name="Lyons E."/>
            <person name="Wicker T."/>
            <person name="Salzberg S.L."/>
            <person name="Devos K.M."/>
            <person name="Dvorak J."/>
        </authorList>
    </citation>
    <scope>NUCLEOTIDE SEQUENCE [LARGE SCALE GENOMIC DNA]</scope>
    <source>
        <strain evidence="1">cv. AL8/78</strain>
    </source>
</reference>
<dbReference type="EnsemblPlants" id="AET7Gv20545300.20">
    <property type="protein sequence ID" value="AET7Gv20545300.20"/>
    <property type="gene ID" value="AET7Gv20545300"/>
</dbReference>
<reference evidence="2" key="2">
    <citation type="journal article" date="2017" name="Nat. Plants">
        <title>The Aegilops tauschii genome reveals multiple impacts of transposons.</title>
        <authorList>
            <person name="Zhao G."/>
            <person name="Zou C."/>
            <person name="Li K."/>
            <person name="Wang K."/>
            <person name="Li T."/>
            <person name="Gao L."/>
            <person name="Zhang X."/>
            <person name="Wang H."/>
            <person name="Yang Z."/>
            <person name="Liu X."/>
            <person name="Jiang W."/>
            <person name="Mao L."/>
            <person name="Kong X."/>
            <person name="Jiao Y."/>
            <person name="Jia J."/>
        </authorList>
    </citation>
    <scope>NUCLEOTIDE SEQUENCE [LARGE SCALE GENOMIC DNA]</scope>
    <source>
        <strain evidence="2">cv. AL8/78</strain>
    </source>
</reference>
<evidence type="ECO:0000313" key="1">
    <source>
        <dbReference type="EnsemblPlants" id="AET7Gv20545300.20"/>
    </source>
</evidence>
<evidence type="ECO:0000313" key="2">
    <source>
        <dbReference type="Proteomes" id="UP000015105"/>
    </source>
</evidence>
<protein>
    <recommendedName>
        <fullName evidence="3">Zinc finger PHD-type domain-containing protein</fullName>
    </recommendedName>
</protein>